<protein>
    <recommendedName>
        <fullName evidence="3">Ada DNA repair metal-binding domain-containing protein</fullName>
    </recommendedName>
</protein>
<evidence type="ECO:0000313" key="1">
    <source>
        <dbReference type="EMBL" id="MFC7380624.1"/>
    </source>
</evidence>
<dbReference type="EMBL" id="JBHTCG010000001">
    <property type="protein sequence ID" value="MFC7380624.1"/>
    <property type="molecule type" value="Genomic_DNA"/>
</dbReference>
<gene>
    <name evidence="1" type="ORF">ACFQSB_00320</name>
</gene>
<dbReference type="InterPro" id="IPR035451">
    <property type="entry name" value="Ada-like_dom_sf"/>
</dbReference>
<dbReference type="SUPFAM" id="SSF57884">
    <property type="entry name" value="Ada DNA repair protein, N-terminal domain (N-Ada 10)"/>
    <property type="match status" value="1"/>
</dbReference>
<reference evidence="2" key="1">
    <citation type="journal article" date="2019" name="Int. J. Syst. Evol. Microbiol.">
        <title>The Global Catalogue of Microorganisms (GCM) 10K type strain sequencing project: providing services to taxonomists for standard genome sequencing and annotation.</title>
        <authorList>
            <consortium name="The Broad Institute Genomics Platform"/>
            <consortium name="The Broad Institute Genome Sequencing Center for Infectious Disease"/>
            <person name="Wu L."/>
            <person name="Ma J."/>
        </authorList>
    </citation>
    <scope>NUCLEOTIDE SEQUENCE [LARGE SCALE GENOMIC DNA]</scope>
    <source>
        <strain evidence="2">CECT 7649</strain>
    </source>
</reference>
<dbReference type="RefSeq" id="WP_380823657.1">
    <property type="nucleotide sequence ID" value="NZ_JBHTCG010000001.1"/>
</dbReference>
<accession>A0ABW2NWB8</accession>
<organism evidence="1 2">
    <name type="scientific">Sphaerisporangium rhizosphaerae</name>
    <dbReference type="NCBI Taxonomy" id="2269375"/>
    <lineage>
        <taxon>Bacteria</taxon>
        <taxon>Bacillati</taxon>
        <taxon>Actinomycetota</taxon>
        <taxon>Actinomycetes</taxon>
        <taxon>Streptosporangiales</taxon>
        <taxon>Streptosporangiaceae</taxon>
        <taxon>Sphaerisporangium</taxon>
    </lineage>
</organism>
<comment type="caution">
    <text evidence="1">The sequence shown here is derived from an EMBL/GenBank/DDBJ whole genome shotgun (WGS) entry which is preliminary data.</text>
</comment>
<evidence type="ECO:0008006" key="3">
    <source>
        <dbReference type="Google" id="ProtNLM"/>
    </source>
</evidence>
<dbReference type="Proteomes" id="UP001596496">
    <property type="component" value="Unassembled WGS sequence"/>
</dbReference>
<proteinExistence type="predicted"/>
<sequence length="69" mass="7223">MNELVATGAGDAYHVTEDCWGLQAGRSGGEAQGYALHDVLRFPNRGQAEAAGFRPCGICFPACGTPQQP</sequence>
<name>A0ABW2NWB8_9ACTN</name>
<evidence type="ECO:0000313" key="2">
    <source>
        <dbReference type="Proteomes" id="UP001596496"/>
    </source>
</evidence>
<keyword evidence="2" id="KW-1185">Reference proteome</keyword>